<dbReference type="GeneID" id="23862972"/>
<reference evidence="8" key="1">
    <citation type="journal article" date="2010" name="PLoS Negl. Trop. Dis.">
        <title>The genome sequence of Trypanosoma brucei gambiense, causative agent of chronic human african trypanosomiasis.</title>
        <authorList>
            <person name="Jackson A.P."/>
            <person name="Sanders M."/>
            <person name="Berry A."/>
            <person name="McQuillan J."/>
            <person name="Aslett M.A."/>
            <person name="Quail M.A."/>
            <person name="Chukualim B."/>
            <person name="Capewell P."/>
            <person name="MacLeod A."/>
            <person name="Melville S.E."/>
            <person name="Gibson W."/>
            <person name="Barry J.D."/>
            <person name="Berriman M."/>
            <person name="Hertz-Fowler C."/>
        </authorList>
    </citation>
    <scope>NUCLEOTIDE SEQUENCE [LARGE SCALE GENOMIC DNA]</scope>
    <source>
        <strain evidence="8">MHOM/CI/86/DAL972</strain>
    </source>
</reference>
<dbReference type="PANTHER" id="PTHR21576:SF157">
    <property type="entry name" value="NODULIN-LIKE DOMAIN-CONTAINING PROTEIN"/>
    <property type="match status" value="1"/>
</dbReference>
<keyword evidence="2 6" id="KW-0812">Transmembrane</keyword>
<feature type="transmembrane region" description="Helical" evidence="6">
    <location>
        <begin position="429"/>
        <end position="450"/>
    </location>
</feature>
<dbReference type="InterPro" id="IPR011701">
    <property type="entry name" value="MFS"/>
</dbReference>
<feature type="transmembrane region" description="Helical" evidence="6">
    <location>
        <begin position="186"/>
        <end position="207"/>
    </location>
</feature>
<feature type="transmembrane region" description="Helical" evidence="6">
    <location>
        <begin position="124"/>
        <end position="146"/>
    </location>
</feature>
<evidence type="ECO:0000256" key="4">
    <source>
        <dbReference type="ARBA" id="ARBA00023136"/>
    </source>
</evidence>
<evidence type="ECO:0000256" key="1">
    <source>
        <dbReference type="ARBA" id="ARBA00004141"/>
    </source>
</evidence>
<feature type="coiled-coil region" evidence="5">
    <location>
        <begin position="555"/>
        <end position="582"/>
    </location>
</feature>
<feature type="transmembrane region" description="Helical" evidence="6">
    <location>
        <begin position="66"/>
        <end position="85"/>
    </location>
</feature>
<evidence type="ECO:0000256" key="6">
    <source>
        <dbReference type="SAM" id="Phobius"/>
    </source>
</evidence>
<dbReference type="PANTHER" id="PTHR21576">
    <property type="entry name" value="UNCHARACTERIZED NODULIN-LIKE PROTEIN"/>
    <property type="match status" value="1"/>
</dbReference>
<feature type="transmembrane region" description="Helical" evidence="6">
    <location>
        <begin position="27"/>
        <end position="46"/>
    </location>
</feature>
<dbReference type="SUPFAM" id="SSF103473">
    <property type="entry name" value="MFS general substrate transporter"/>
    <property type="match status" value="1"/>
</dbReference>
<dbReference type="EMBL" id="FN554970">
    <property type="protein sequence ID" value="CBH12801.1"/>
    <property type="molecule type" value="Genomic_DNA"/>
</dbReference>
<feature type="transmembrane region" description="Helical" evidence="6">
    <location>
        <begin position="275"/>
        <end position="295"/>
    </location>
</feature>
<dbReference type="KEGG" id="tbg:TbgDal_VII6920"/>
<feature type="transmembrane region" description="Helical" evidence="6">
    <location>
        <begin position="92"/>
        <end position="112"/>
    </location>
</feature>
<proteinExistence type="predicted"/>
<protein>
    <recommendedName>
        <fullName evidence="9">Nodulin-like domain-containing protein</fullName>
    </recommendedName>
</protein>
<dbReference type="Pfam" id="PF07690">
    <property type="entry name" value="MFS_1"/>
    <property type="match status" value="1"/>
</dbReference>
<keyword evidence="4 6" id="KW-0472">Membrane</keyword>
<feature type="transmembrane region" description="Helical" evidence="6">
    <location>
        <begin position="528"/>
        <end position="551"/>
    </location>
</feature>
<evidence type="ECO:0000256" key="5">
    <source>
        <dbReference type="SAM" id="Coils"/>
    </source>
</evidence>
<dbReference type="GO" id="GO:0022857">
    <property type="term" value="F:transmembrane transporter activity"/>
    <property type="evidence" value="ECO:0007669"/>
    <property type="project" value="InterPro"/>
</dbReference>
<gene>
    <name evidence="7" type="ORF">TbgDal_VII6920</name>
</gene>
<dbReference type="OrthoDB" id="251148at2759"/>
<feature type="transmembrane region" description="Helical" evidence="6">
    <location>
        <begin position="456"/>
        <end position="476"/>
    </location>
</feature>
<sequence length="605" mass="67154">MSAPVDNVVVERLSTANQKPINEPRRFALLVLGTFCCICTSFMYAFNLISGAMQERYDLTQRDLSTITTVGIAVGYFLLPYSFIFDYLGPKPIFVIAMTVFCLGALLFALTFQEVIEGSVVRLSVYNGFLTLGCMLFDLGSVVTVLSVFPSNRGAVMAIVKTFTGLGAAIVGSIQLAFFSKSVANYFFFLMSFSLVVGTLAVVFMNLPPFHLTGYQKTHLDEEEKAQRLARKGVYLKQKAPMWRFIYGFVVLLILVVFLPLEGALVAYLKLGSNFKVGFAVTVIVLTAIFPFMAFPLTTFDGKRPHDDSDSKAKEHVEADDEVSAAEDKVVETDVDYIAPQFQETFIEGLKTARLWCLLWSIFCCVGVHYVIIYNARFIYTALAGEAPDDALNALLTVLNGVGSAVGRLCMGYFEVWSQKRRAEDRVPITLSMFVPSVCIITMLTLFLTLPKAALPLPYFIAAFSNGFMAATMALVTRTIFAKDPAKHYNFCFLGSVLSAIFLNRLLYGEWYTQQADKLGQDVCTERVCVVMPLAFMLGLAFPAFATSTYLHLQYRNLCLKALEERRRIKEAEDNQTNAENVCAEPTCDDNADACLEEKAADSSK</sequence>
<evidence type="ECO:0000313" key="7">
    <source>
        <dbReference type="EMBL" id="CBH12801.1"/>
    </source>
</evidence>
<keyword evidence="3 6" id="KW-1133">Transmembrane helix</keyword>
<feature type="transmembrane region" description="Helical" evidence="6">
    <location>
        <begin position="355"/>
        <end position="374"/>
    </location>
</feature>
<feature type="transmembrane region" description="Helical" evidence="6">
    <location>
        <begin position="245"/>
        <end position="269"/>
    </location>
</feature>
<accession>C9ZTR6</accession>
<dbReference type="InterPro" id="IPR036259">
    <property type="entry name" value="MFS_trans_sf"/>
</dbReference>
<dbReference type="GO" id="GO:0016020">
    <property type="term" value="C:membrane"/>
    <property type="evidence" value="ECO:0007669"/>
    <property type="project" value="UniProtKB-SubCell"/>
</dbReference>
<evidence type="ECO:0000256" key="3">
    <source>
        <dbReference type="ARBA" id="ARBA00022989"/>
    </source>
</evidence>
<dbReference type="Proteomes" id="UP000002316">
    <property type="component" value="Chromosome 7"/>
</dbReference>
<dbReference type="FunFam" id="1.20.1250.20:FF:000909">
    <property type="entry name" value="Uncharacterized protein"/>
    <property type="match status" value="1"/>
</dbReference>
<keyword evidence="5" id="KW-0175">Coiled coil</keyword>
<feature type="transmembrane region" description="Helical" evidence="6">
    <location>
        <begin position="488"/>
        <end position="508"/>
    </location>
</feature>
<organism evidence="7 8">
    <name type="scientific">Trypanosoma brucei gambiense (strain MHOM/CI/86/DAL972)</name>
    <dbReference type="NCBI Taxonomy" id="679716"/>
    <lineage>
        <taxon>Eukaryota</taxon>
        <taxon>Discoba</taxon>
        <taxon>Euglenozoa</taxon>
        <taxon>Kinetoplastea</taxon>
        <taxon>Metakinetoplastina</taxon>
        <taxon>Trypanosomatida</taxon>
        <taxon>Trypanosomatidae</taxon>
        <taxon>Trypanosoma</taxon>
    </lineage>
</organism>
<comment type="subcellular location">
    <subcellularLocation>
        <location evidence="1">Membrane</location>
        <topology evidence="1">Multi-pass membrane protein</topology>
    </subcellularLocation>
</comment>
<dbReference type="VEuPathDB" id="TriTrypDB:Tbg972.7.6920"/>
<dbReference type="AlphaFoldDB" id="C9ZTR6"/>
<feature type="transmembrane region" description="Helical" evidence="6">
    <location>
        <begin position="394"/>
        <end position="417"/>
    </location>
</feature>
<dbReference type="RefSeq" id="XP_011775081.1">
    <property type="nucleotide sequence ID" value="XM_011776779.1"/>
</dbReference>
<dbReference type="Gene3D" id="1.20.1250.20">
    <property type="entry name" value="MFS general substrate transporter like domains"/>
    <property type="match status" value="2"/>
</dbReference>
<evidence type="ECO:0008006" key="9">
    <source>
        <dbReference type="Google" id="ProtNLM"/>
    </source>
</evidence>
<feature type="transmembrane region" description="Helical" evidence="6">
    <location>
        <begin position="158"/>
        <end position="180"/>
    </location>
</feature>
<evidence type="ECO:0000256" key="2">
    <source>
        <dbReference type="ARBA" id="ARBA00022692"/>
    </source>
</evidence>
<name>C9ZTR6_TRYB9</name>
<evidence type="ECO:0000313" key="8">
    <source>
        <dbReference type="Proteomes" id="UP000002316"/>
    </source>
</evidence>